<evidence type="ECO:0000313" key="2">
    <source>
        <dbReference type="EMBL" id="ATP58045.1"/>
    </source>
</evidence>
<dbReference type="InterPro" id="IPR045584">
    <property type="entry name" value="Pilin-like"/>
</dbReference>
<keyword evidence="1" id="KW-1133">Transmembrane helix</keyword>
<dbReference type="RefSeq" id="WP_099439953.1">
    <property type="nucleotide sequence ID" value="NZ_CP024091.1"/>
</dbReference>
<keyword evidence="1" id="KW-0812">Transmembrane</keyword>
<accession>A0A2D1U8V3</accession>
<proteinExistence type="predicted"/>
<reference evidence="2 3" key="1">
    <citation type="submission" date="2017-10" db="EMBL/GenBank/DDBJ databases">
        <title>Whole genome of Pedobacter ginsengisoli T01R-27 isolated from tomato rhizosphere.</title>
        <authorList>
            <person name="Weon H.-Y."/>
            <person name="Lee S.A."/>
            <person name="Sang M.K."/>
            <person name="Song J."/>
        </authorList>
    </citation>
    <scope>NUCLEOTIDE SEQUENCE [LARGE SCALE GENOMIC DNA]</scope>
    <source>
        <strain evidence="2 3">T01R-27</strain>
    </source>
</reference>
<dbReference type="OrthoDB" id="768482at2"/>
<dbReference type="AlphaFoldDB" id="A0A2D1U8V3"/>
<name>A0A2D1U8V3_9SPHI</name>
<gene>
    <name evidence="2" type="ORF">CPT03_17010</name>
</gene>
<dbReference type="InterPro" id="IPR012902">
    <property type="entry name" value="N_methyl_site"/>
</dbReference>
<feature type="transmembrane region" description="Helical" evidence="1">
    <location>
        <begin position="12"/>
        <end position="35"/>
    </location>
</feature>
<dbReference type="Pfam" id="PF07963">
    <property type="entry name" value="N_methyl"/>
    <property type="match status" value="1"/>
</dbReference>
<keyword evidence="3" id="KW-1185">Reference proteome</keyword>
<evidence type="ECO:0000256" key="1">
    <source>
        <dbReference type="SAM" id="Phobius"/>
    </source>
</evidence>
<organism evidence="2 3">
    <name type="scientific">Pedobacter ginsengisoli</name>
    <dbReference type="NCBI Taxonomy" id="363852"/>
    <lineage>
        <taxon>Bacteria</taxon>
        <taxon>Pseudomonadati</taxon>
        <taxon>Bacteroidota</taxon>
        <taxon>Sphingobacteriia</taxon>
        <taxon>Sphingobacteriales</taxon>
        <taxon>Sphingobacteriaceae</taxon>
        <taxon>Pedobacter</taxon>
    </lineage>
</organism>
<sequence>MAKLISNKVNASTLLEVIVAMVIIMVVFVIATGIYTNVIKSSPSIKQQQARALSAGIIRQSKIDHDWTEIQVQVDSITLQKEVLPYEGYTDLMLIKVTAKEQGKEIGLVKQIVKRIEDEP</sequence>
<evidence type="ECO:0000313" key="3">
    <source>
        <dbReference type="Proteomes" id="UP000223749"/>
    </source>
</evidence>
<dbReference type="Proteomes" id="UP000223749">
    <property type="component" value="Chromosome"/>
</dbReference>
<dbReference type="EMBL" id="CP024091">
    <property type="protein sequence ID" value="ATP58045.1"/>
    <property type="molecule type" value="Genomic_DNA"/>
</dbReference>
<keyword evidence="1" id="KW-0472">Membrane</keyword>
<dbReference type="KEGG" id="pgs:CPT03_17010"/>
<protein>
    <recommendedName>
        <fullName evidence="4">Prepilin-type cleavage/methylation domain-containing protein</fullName>
    </recommendedName>
</protein>
<evidence type="ECO:0008006" key="4">
    <source>
        <dbReference type="Google" id="ProtNLM"/>
    </source>
</evidence>
<dbReference type="SUPFAM" id="SSF54523">
    <property type="entry name" value="Pili subunits"/>
    <property type="match status" value="1"/>
</dbReference>